<dbReference type="GO" id="GO:0005886">
    <property type="term" value="C:plasma membrane"/>
    <property type="evidence" value="ECO:0007669"/>
    <property type="project" value="UniProtKB-SubCell"/>
</dbReference>
<feature type="domain" description="Polysaccharide chain length determinant N-terminal" evidence="10">
    <location>
        <begin position="15"/>
        <end position="106"/>
    </location>
</feature>
<dbReference type="Proteomes" id="UP000664658">
    <property type="component" value="Unassembled WGS sequence"/>
</dbReference>
<evidence type="ECO:0000256" key="1">
    <source>
        <dbReference type="ARBA" id="ARBA00004651"/>
    </source>
</evidence>
<gene>
    <name evidence="11" type="ORF">J2R62_01525</name>
</gene>
<sequence>MASLLVEKGMKLESTLDFSRVTAEIRRVWLRIVLFVVLVSALALPFIIGMTPVYQASATLLFRAEAENVSPVENVYRFDSTRKEYYDTQFQILQSRRIAEQVVDKLGLAALPEFAGGAKGGLLSRLLGRSASAPVAPDLARRHAVDWLLKHLTVTPIRNTQMAAVTFESPDAKQASQIANAVAQAYIDFSIEQRLVATLHASQWNKNRLAELSRQITSQEKSLNDFLQRNGLITFRGVDGLQTEELGIITNKLADAREQRIAALAQYQAITKSDGSYIADLSTIPEASSHPQIQDLRIALIKAQENLAELTRVYGDKFDKVQQAKAQVAAIRAQTQVVLKEIADGIYQRYQAALKKEQQFQQALVQKKAQFSQLAEQTAEYDNLKNNLNKTRELYNAFYQRQQETQANSTYTEASATLFEPAEQPLHPAKPNKPLFLIMVAAFSGVLAVCFVVVKASLANTVDTLTQAERRLGRAPLGEIARLADSTLTLPDMMRLSSLEPQLSESVDGLRAALLLQPHAYPLLMVSSTATGEGSSTISALLGAALAQDLPTLLIDANLRDGHVSRSFAATGVAGLAEILAGTVEANQAILPATADRPWALLPAGKPTVSPLLALSSERLPALLQALRGYYARIIIDVPAVTTCKDALLVGRYVDGCVYVVKSRELPTNQILSGLQALQQQQITLAGLVLNQVPESLVEGAENLLPAGGQPASHVADQGDASLLP</sequence>
<keyword evidence="6 9" id="KW-1133">Transmembrane helix</keyword>
<dbReference type="SUPFAM" id="SSF52540">
    <property type="entry name" value="P-loop containing nucleoside triphosphate hydrolases"/>
    <property type="match status" value="1"/>
</dbReference>
<keyword evidence="2" id="KW-1003">Cell membrane</keyword>
<protein>
    <submittedName>
        <fullName evidence="11">Polysaccharide biosynthesis tyrosine autokinase</fullName>
    </submittedName>
</protein>
<evidence type="ECO:0000256" key="8">
    <source>
        <dbReference type="SAM" id="Coils"/>
    </source>
</evidence>
<dbReference type="AlphaFoldDB" id="A0A8I1W5S3"/>
<keyword evidence="3 9" id="KW-0812">Transmembrane</keyword>
<evidence type="ECO:0000256" key="4">
    <source>
        <dbReference type="ARBA" id="ARBA00022741"/>
    </source>
</evidence>
<keyword evidence="4" id="KW-0547">Nucleotide-binding</keyword>
<dbReference type="Gene3D" id="3.40.50.300">
    <property type="entry name" value="P-loop containing nucleotide triphosphate hydrolases"/>
    <property type="match status" value="1"/>
</dbReference>
<dbReference type="CDD" id="cd05387">
    <property type="entry name" value="BY-kinase"/>
    <property type="match status" value="1"/>
</dbReference>
<accession>A0A8I1W5S3</accession>
<dbReference type="PANTHER" id="PTHR32309:SF13">
    <property type="entry name" value="FERRIC ENTEROBACTIN TRANSPORT PROTEIN FEPE"/>
    <property type="match status" value="1"/>
</dbReference>
<feature type="transmembrane region" description="Helical" evidence="9">
    <location>
        <begin position="435"/>
        <end position="454"/>
    </location>
</feature>
<evidence type="ECO:0000256" key="2">
    <source>
        <dbReference type="ARBA" id="ARBA00022475"/>
    </source>
</evidence>
<evidence type="ECO:0000256" key="9">
    <source>
        <dbReference type="SAM" id="Phobius"/>
    </source>
</evidence>
<dbReference type="InterPro" id="IPR005702">
    <property type="entry name" value="Wzc-like_C"/>
</dbReference>
<comment type="subcellular location">
    <subcellularLocation>
        <location evidence="1">Cell membrane</location>
        <topology evidence="1">Multi-pass membrane protein</topology>
    </subcellularLocation>
</comment>
<reference evidence="11" key="1">
    <citation type="submission" date="2021-03" db="EMBL/GenBank/DDBJ databases">
        <title>Plesiomonas shigelloides zfcc0051, isolated from zebrafish feces.</title>
        <authorList>
            <person name="Vanderhoek Z."/>
            <person name="Gaulke C."/>
        </authorList>
    </citation>
    <scope>NUCLEOTIDE SEQUENCE</scope>
    <source>
        <strain evidence="11">Zfcc0051</strain>
    </source>
</reference>
<dbReference type="EMBL" id="JAFNAA010000001">
    <property type="protein sequence ID" value="MBO1106912.1"/>
    <property type="molecule type" value="Genomic_DNA"/>
</dbReference>
<keyword evidence="7 9" id="KW-0472">Membrane</keyword>
<keyword evidence="8" id="KW-0175">Coiled coil</keyword>
<keyword evidence="11" id="KW-0808">Transferase</keyword>
<feature type="coiled-coil region" evidence="8">
    <location>
        <begin position="367"/>
        <end position="401"/>
    </location>
</feature>
<dbReference type="GO" id="GO:0004713">
    <property type="term" value="F:protein tyrosine kinase activity"/>
    <property type="evidence" value="ECO:0007669"/>
    <property type="project" value="TreeGrafter"/>
</dbReference>
<dbReference type="RefSeq" id="WP_207541495.1">
    <property type="nucleotide sequence ID" value="NZ_JAFNAA010000001.1"/>
</dbReference>
<evidence type="ECO:0000313" key="11">
    <source>
        <dbReference type="EMBL" id="MBO1106912.1"/>
    </source>
</evidence>
<dbReference type="InterPro" id="IPR003856">
    <property type="entry name" value="LPS_length_determ_N"/>
</dbReference>
<evidence type="ECO:0000259" key="10">
    <source>
        <dbReference type="Pfam" id="PF02706"/>
    </source>
</evidence>
<dbReference type="PANTHER" id="PTHR32309">
    <property type="entry name" value="TYROSINE-PROTEIN KINASE"/>
    <property type="match status" value="1"/>
</dbReference>
<comment type="caution">
    <text evidence="11">The sequence shown here is derived from an EMBL/GenBank/DDBJ whole genome shotgun (WGS) entry which is preliminary data.</text>
</comment>
<dbReference type="InterPro" id="IPR027417">
    <property type="entry name" value="P-loop_NTPase"/>
</dbReference>
<dbReference type="InterPro" id="IPR050445">
    <property type="entry name" value="Bact_polysacc_biosynth/exp"/>
</dbReference>
<organism evidence="11 12">
    <name type="scientific">Plesiomonas shigelloides</name>
    <name type="common">Aeromonas shigelloides</name>
    <dbReference type="NCBI Taxonomy" id="703"/>
    <lineage>
        <taxon>Bacteria</taxon>
        <taxon>Pseudomonadati</taxon>
        <taxon>Pseudomonadota</taxon>
        <taxon>Gammaproteobacteria</taxon>
        <taxon>Enterobacterales</taxon>
        <taxon>Enterobacteriaceae</taxon>
        <taxon>Plesiomonas</taxon>
    </lineage>
</organism>
<evidence type="ECO:0000256" key="3">
    <source>
        <dbReference type="ARBA" id="ARBA00022692"/>
    </source>
</evidence>
<feature type="transmembrane region" description="Helical" evidence="9">
    <location>
        <begin position="28"/>
        <end position="48"/>
    </location>
</feature>
<keyword evidence="11" id="KW-0418">Kinase</keyword>
<evidence type="ECO:0000256" key="7">
    <source>
        <dbReference type="ARBA" id="ARBA00023136"/>
    </source>
</evidence>
<keyword evidence="5" id="KW-0067">ATP-binding</keyword>
<name>A0A8I1W5S3_PLESH</name>
<evidence type="ECO:0000256" key="5">
    <source>
        <dbReference type="ARBA" id="ARBA00022840"/>
    </source>
</evidence>
<evidence type="ECO:0000256" key="6">
    <source>
        <dbReference type="ARBA" id="ARBA00022989"/>
    </source>
</evidence>
<evidence type="ECO:0000313" key="12">
    <source>
        <dbReference type="Proteomes" id="UP000664658"/>
    </source>
</evidence>
<dbReference type="Pfam" id="PF02706">
    <property type="entry name" value="Wzz"/>
    <property type="match status" value="1"/>
</dbReference>
<proteinExistence type="predicted"/>